<gene>
    <name evidence="2" type="ORF">BRE01_65490</name>
</gene>
<keyword evidence="1" id="KW-0472">Membrane</keyword>
<feature type="transmembrane region" description="Helical" evidence="1">
    <location>
        <begin position="7"/>
        <end position="28"/>
    </location>
</feature>
<accession>A0ABQ0TY42</accession>
<protein>
    <submittedName>
        <fullName evidence="2">Uncharacterized protein</fullName>
    </submittedName>
</protein>
<name>A0ABQ0TY42_9BACL</name>
<keyword evidence="1" id="KW-0812">Transmembrane</keyword>
<evidence type="ECO:0000256" key="1">
    <source>
        <dbReference type="SAM" id="Phobius"/>
    </source>
</evidence>
<sequence>MSLLKNFHSALIFSLAIHLMFLVCIFVVEKHDEYLMVQKVKKHVEAIKKENPDAASLFNPSEDEGDIYHYFIFSIPATAGVFVLFRKLRKLPLC</sequence>
<keyword evidence="1" id="KW-1133">Transmembrane helix</keyword>
<proteinExistence type="predicted"/>
<dbReference type="Proteomes" id="UP000319578">
    <property type="component" value="Unassembled WGS sequence"/>
</dbReference>
<organism evidence="2 3">
    <name type="scientific">Brevibacillus reuszeri</name>
    <dbReference type="NCBI Taxonomy" id="54915"/>
    <lineage>
        <taxon>Bacteria</taxon>
        <taxon>Bacillati</taxon>
        <taxon>Bacillota</taxon>
        <taxon>Bacilli</taxon>
        <taxon>Bacillales</taxon>
        <taxon>Paenibacillaceae</taxon>
        <taxon>Brevibacillus</taxon>
    </lineage>
</organism>
<evidence type="ECO:0000313" key="3">
    <source>
        <dbReference type="Proteomes" id="UP000319578"/>
    </source>
</evidence>
<reference evidence="2 3" key="1">
    <citation type="submission" date="2019-06" db="EMBL/GenBank/DDBJ databases">
        <title>Whole genome shotgun sequence of Brevibacillus reuszeri NBRC 15719.</title>
        <authorList>
            <person name="Hosoyama A."/>
            <person name="Uohara A."/>
            <person name="Ohji S."/>
            <person name="Ichikawa N."/>
        </authorList>
    </citation>
    <scope>NUCLEOTIDE SEQUENCE [LARGE SCALE GENOMIC DNA]</scope>
    <source>
        <strain evidence="2 3">NBRC 15719</strain>
    </source>
</reference>
<feature type="transmembrane region" description="Helical" evidence="1">
    <location>
        <begin position="67"/>
        <end position="85"/>
    </location>
</feature>
<evidence type="ECO:0000313" key="2">
    <source>
        <dbReference type="EMBL" id="GED72847.1"/>
    </source>
</evidence>
<dbReference type="EMBL" id="BJON01000035">
    <property type="protein sequence ID" value="GED72847.1"/>
    <property type="molecule type" value="Genomic_DNA"/>
</dbReference>
<keyword evidence="3" id="KW-1185">Reference proteome</keyword>
<comment type="caution">
    <text evidence="2">The sequence shown here is derived from an EMBL/GenBank/DDBJ whole genome shotgun (WGS) entry which is preliminary data.</text>
</comment>